<organism evidence="2 3">
    <name type="scientific">Brassica napus</name>
    <name type="common">Rape</name>
    <dbReference type="NCBI Taxonomy" id="3708"/>
    <lineage>
        <taxon>Eukaryota</taxon>
        <taxon>Viridiplantae</taxon>
        <taxon>Streptophyta</taxon>
        <taxon>Embryophyta</taxon>
        <taxon>Tracheophyta</taxon>
        <taxon>Spermatophyta</taxon>
        <taxon>Magnoliopsida</taxon>
        <taxon>eudicotyledons</taxon>
        <taxon>Gunneridae</taxon>
        <taxon>Pentapetalae</taxon>
        <taxon>rosids</taxon>
        <taxon>malvids</taxon>
        <taxon>Brassicales</taxon>
        <taxon>Brassicaceae</taxon>
        <taxon>Brassiceae</taxon>
        <taxon>Brassica</taxon>
    </lineage>
</organism>
<dbReference type="EMBL" id="JAGKQM010000008">
    <property type="protein sequence ID" value="KAH0914966.1"/>
    <property type="molecule type" value="Genomic_DNA"/>
</dbReference>
<evidence type="ECO:0000256" key="1">
    <source>
        <dbReference type="SAM" id="Phobius"/>
    </source>
</evidence>
<keyword evidence="1" id="KW-1133">Transmembrane helix</keyword>
<keyword evidence="1" id="KW-0472">Membrane</keyword>
<dbReference type="Proteomes" id="UP000824890">
    <property type="component" value="Unassembled WGS sequence"/>
</dbReference>
<gene>
    <name evidence="2" type="ORF">HID58_029412</name>
</gene>
<comment type="caution">
    <text evidence="2">The sequence shown here is derived from an EMBL/GenBank/DDBJ whole genome shotgun (WGS) entry which is preliminary data.</text>
</comment>
<sequence length="200" mass="22616">MSFPSLVCNMLMRTPPSIIGLLKSWPGSAFSLIGRLGGVGCLTITKWGLLIGLLCLKSLLYLYQVYDYKKMWRDGTKDMFLQRPNIKGELICLLLFLISWTAIASHFVSPIFDFFLSLFEVKLGELEAELSVIKVIVKTLQWLSTVASLVSYIWQLFQRSIVIVSNIVIYMKDSVTKAFMKAILESFTRVLQGLAFNIVA</sequence>
<accession>A0ABQ8CD27</accession>
<proteinExistence type="predicted"/>
<name>A0ABQ8CD27_BRANA</name>
<feature type="transmembrane region" description="Helical" evidence="1">
    <location>
        <begin position="44"/>
        <end position="63"/>
    </location>
</feature>
<keyword evidence="3" id="KW-1185">Reference proteome</keyword>
<evidence type="ECO:0000313" key="3">
    <source>
        <dbReference type="Proteomes" id="UP000824890"/>
    </source>
</evidence>
<reference evidence="2 3" key="1">
    <citation type="submission" date="2021-05" db="EMBL/GenBank/DDBJ databases">
        <title>Genome Assembly of Synthetic Allotetraploid Brassica napus Reveals Homoeologous Exchanges between Subgenomes.</title>
        <authorList>
            <person name="Davis J.T."/>
        </authorList>
    </citation>
    <scope>NUCLEOTIDE SEQUENCE [LARGE SCALE GENOMIC DNA]</scope>
    <source>
        <strain evidence="3">cv. Da-Ae</strain>
        <tissue evidence="2">Seedling</tissue>
    </source>
</reference>
<protein>
    <submittedName>
        <fullName evidence="2">Uncharacterized protein</fullName>
    </submittedName>
</protein>
<evidence type="ECO:0000313" key="2">
    <source>
        <dbReference type="EMBL" id="KAH0914966.1"/>
    </source>
</evidence>
<feature type="transmembrane region" description="Helical" evidence="1">
    <location>
        <begin position="90"/>
        <end position="112"/>
    </location>
</feature>
<keyword evidence="1" id="KW-0812">Transmembrane</keyword>